<evidence type="ECO:0008006" key="4">
    <source>
        <dbReference type="Google" id="ProtNLM"/>
    </source>
</evidence>
<protein>
    <recommendedName>
        <fullName evidence="4">Cocaine- and amphetamine-regulated transcript protein</fullName>
    </recommendedName>
</protein>
<evidence type="ECO:0000256" key="1">
    <source>
        <dbReference type="SAM" id="SignalP"/>
    </source>
</evidence>
<feature type="chain" id="PRO_5043564167" description="Cocaine- and amphetamine-regulated transcript protein" evidence="1">
    <location>
        <begin position="22"/>
        <end position="115"/>
    </location>
</feature>
<organism evidence="2 3">
    <name type="scientific">Crenichthys baileyi</name>
    <name type="common">White River springfish</name>
    <dbReference type="NCBI Taxonomy" id="28760"/>
    <lineage>
        <taxon>Eukaryota</taxon>
        <taxon>Metazoa</taxon>
        <taxon>Chordata</taxon>
        <taxon>Craniata</taxon>
        <taxon>Vertebrata</taxon>
        <taxon>Euteleostomi</taxon>
        <taxon>Actinopterygii</taxon>
        <taxon>Neopterygii</taxon>
        <taxon>Teleostei</taxon>
        <taxon>Neoteleostei</taxon>
        <taxon>Acanthomorphata</taxon>
        <taxon>Ovalentaria</taxon>
        <taxon>Atherinomorphae</taxon>
        <taxon>Cyprinodontiformes</taxon>
        <taxon>Goodeidae</taxon>
        <taxon>Crenichthys</taxon>
    </lineage>
</organism>
<reference evidence="2 3" key="1">
    <citation type="submission" date="2021-06" db="EMBL/GenBank/DDBJ databases">
        <authorList>
            <person name="Palmer J.M."/>
        </authorList>
    </citation>
    <scope>NUCLEOTIDE SEQUENCE [LARGE SCALE GENOMIC DNA]</scope>
    <source>
        <strain evidence="2 3">MEX-2019</strain>
        <tissue evidence="2">Muscle</tissue>
    </source>
</reference>
<feature type="signal peptide" evidence="1">
    <location>
        <begin position="1"/>
        <end position="21"/>
    </location>
</feature>
<evidence type="ECO:0000313" key="3">
    <source>
        <dbReference type="Proteomes" id="UP001311232"/>
    </source>
</evidence>
<name>A0AAV9RHD0_9TELE</name>
<keyword evidence="3" id="KW-1185">Reference proteome</keyword>
<keyword evidence="1" id="KW-0732">Signal</keyword>
<gene>
    <name evidence="2" type="ORF">CRENBAI_026615</name>
</gene>
<sequence>MKLNACAVFLLLICPLSRVDCSLPVFTPAAATLQEGQEKVSANSESDTVTSLKKHGFMRLPGICQRLKRRRVTIVCNLEKFCWGQSWWRRQKTPPGQVCRCPRGSRCSHFYLHSI</sequence>
<proteinExistence type="predicted"/>
<dbReference type="EMBL" id="JAHHUM010001818">
    <property type="protein sequence ID" value="KAK5608391.1"/>
    <property type="molecule type" value="Genomic_DNA"/>
</dbReference>
<dbReference type="Proteomes" id="UP001311232">
    <property type="component" value="Unassembled WGS sequence"/>
</dbReference>
<comment type="caution">
    <text evidence="2">The sequence shown here is derived from an EMBL/GenBank/DDBJ whole genome shotgun (WGS) entry which is preliminary data.</text>
</comment>
<accession>A0AAV9RHD0</accession>
<evidence type="ECO:0000313" key="2">
    <source>
        <dbReference type="EMBL" id="KAK5608391.1"/>
    </source>
</evidence>
<dbReference type="AlphaFoldDB" id="A0AAV9RHD0"/>